<evidence type="ECO:0000313" key="3">
    <source>
        <dbReference type="Proteomes" id="UP001066276"/>
    </source>
</evidence>
<feature type="region of interest" description="Disordered" evidence="1">
    <location>
        <begin position="18"/>
        <end position="80"/>
    </location>
</feature>
<keyword evidence="3" id="KW-1185">Reference proteome</keyword>
<name>A0AAV7L4A1_PLEWA</name>
<comment type="caution">
    <text evidence="2">The sequence shown here is derived from an EMBL/GenBank/DDBJ whole genome shotgun (WGS) entry which is preliminary data.</text>
</comment>
<dbReference type="Proteomes" id="UP001066276">
    <property type="component" value="Chromosome 12"/>
</dbReference>
<dbReference type="EMBL" id="JANPWB010000016">
    <property type="protein sequence ID" value="KAJ1086486.1"/>
    <property type="molecule type" value="Genomic_DNA"/>
</dbReference>
<proteinExistence type="predicted"/>
<reference evidence="2" key="1">
    <citation type="journal article" date="2022" name="bioRxiv">
        <title>Sequencing and chromosome-scale assembly of the giantPleurodeles waltlgenome.</title>
        <authorList>
            <person name="Brown T."/>
            <person name="Elewa A."/>
            <person name="Iarovenko S."/>
            <person name="Subramanian E."/>
            <person name="Araus A.J."/>
            <person name="Petzold A."/>
            <person name="Susuki M."/>
            <person name="Suzuki K.-i.T."/>
            <person name="Hayashi T."/>
            <person name="Toyoda A."/>
            <person name="Oliveira C."/>
            <person name="Osipova E."/>
            <person name="Leigh N.D."/>
            <person name="Simon A."/>
            <person name="Yun M.H."/>
        </authorList>
    </citation>
    <scope>NUCLEOTIDE SEQUENCE</scope>
    <source>
        <strain evidence="2">20211129_DDA</strain>
        <tissue evidence="2">Liver</tissue>
    </source>
</reference>
<protein>
    <submittedName>
        <fullName evidence="2">Uncharacterized protein</fullName>
    </submittedName>
</protein>
<evidence type="ECO:0000256" key="1">
    <source>
        <dbReference type="SAM" id="MobiDB-lite"/>
    </source>
</evidence>
<sequence length="111" mass="12128">MTCADAYDLRRVLRVRERKVEKARSGSGEEEEGGLAAAPRSVAPGRSWAQASSGDGKPVWSQNPSPRAQRAQGRGRGVPCVCHTKRPTVVSSCRSWSPLFRARGAHRRSRS</sequence>
<evidence type="ECO:0000313" key="2">
    <source>
        <dbReference type="EMBL" id="KAJ1086486.1"/>
    </source>
</evidence>
<accession>A0AAV7L4A1</accession>
<organism evidence="2 3">
    <name type="scientific">Pleurodeles waltl</name>
    <name type="common">Iberian ribbed newt</name>
    <dbReference type="NCBI Taxonomy" id="8319"/>
    <lineage>
        <taxon>Eukaryota</taxon>
        <taxon>Metazoa</taxon>
        <taxon>Chordata</taxon>
        <taxon>Craniata</taxon>
        <taxon>Vertebrata</taxon>
        <taxon>Euteleostomi</taxon>
        <taxon>Amphibia</taxon>
        <taxon>Batrachia</taxon>
        <taxon>Caudata</taxon>
        <taxon>Salamandroidea</taxon>
        <taxon>Salamandridae</taxon>
        <taxon>Pleurodelinae</taxon>
        <taxon>Pleurodeles</taxon>
    </lineage>
</organism>
<gene>
    <name evidence="2" type="ORF">NDU88_006602</name>
</gene>
<dbReference type="AlphaFoldDB" id="A0AAV7L4A1"/>